<proteinExistence type="predicted"/>
<protein>
    <submittedName>
        <fullName evidence="1">Uncharacterized protein</fullName>
    </submittedName>
</protein>
<evidence type="ECO:0000313" key="1">
    <source>
        <dbReference type="EMBL" id="REC48893.1"/>
    </source>
</evidence>
<dbReference type="OrthoDB" id="796548at2"/>
<name>A0A3D9B5S0_9FLAO</name>
<dbReference type="Proteomes" id="UP000256257">
    <property type="component" value="Unassembled WGS sequence"/>
</dbReference>
<dbReference type="RefSeq" id="WP_115927213.1">
    <property type="nucleotide sequence ID" value="NZ_QNVV01000003.1"/>
</dbReference>
<dbReference type="EMBL" id="QNVV01000003">
    <property type="protein sequence ID" value="REC48893.1"/>
    <property type="molecule type" value="Genomic_DNA"/>
</dbReference>
<dbReference type="AlphaFoldDB" id="A0A3D9B5S0"/>
<reference evidence="1 2" key="1">
    <citation type="submission" date="2018-06" db="EMBL/GenBank/DDBJ databases">
        <title>Novel Chryseobacterium species.</title>
        <authorList>
            <person name="Newman J."/>
            <person name="Hugo C."/>
            <person name="Oosthuizen L."/>
            <person name="Charimba G."/>
        </authorList>
    </citation>
    <scope>NUCLEOTIDE SEQUENCE [LARGE SCALE GENOMIC DNA]</scope>
    <source>
        <strain evidence="1 2">7_F195</strain>
    </source>
</reference>
<evidence type="ECO:0000313" key="2">
    <source>
        <dbReference type="Proteomes" id="UP000256257"/>
    </source>
</evidence>
<keyword evidence="2" id="KW-1185">Reference proteome</keyword>
<organism evidence="1 2">
    <name type="scientific">Chryseobacterium pennipullorum</name>
    <dbReference type="NCBI Taxonomy" id="2258963"/>
    <lineage>
        <taxon>Bacteria</taxon>
        <taxon>Pseudomonadati</taxon>
        <taxon>Bacteroidota</taxon>
        <taxon>Flavobacteriia</taxon>
        <taxon>Flavobacteriales</taxon>
        <taxon>Weeksellaceae</taxon>
        <taxon>Chryseobacterium group</taxon>
        <taxon>Chryseobacterium</taxon>
    </lineage>
</organism>
<comment type="caution">
    <text evidence="1">The sequence shown here is derived from an EMBL/GenBank/DDBJ whole genome shotgun (WGS) entry which is preliminary data.</text>
</comment>
<sequence length="155" mass="17833">MDKIQTIKERIFFFLEKRGIKKETFYKETGMSPSNFKGAGLKSDLGVDKLAKILHVYPELKENENLIWLVTGNGQLNQNLHSKKDQQELSLQHEETNEKLGDLLASLFAQYNAQDKGILFIQSQISRIEKKYDEAILKQNAYLEEILSLTKTAVK</sequence>
<gene>
    <name evidence="1" type="ORF">DRF67_04870</name>
</gene>
<accession>A0A3D9B5S0</accession>